<dbReference type="Pfam" id="PF02481">
    <property type="entry name" value="DNA_processg_A"/>
    <property type="match status" value="1"/>
</dbReference>
<dbReference type="GO" id="GO:0009294">
    <property type="term" value="P:DNA-mediated transformation"/>
    <property type="evidence" value="ECO:0007669"/>
    <property type="project" value="InterPro"/>
</dbReference>
<feature type="domain" description="DprA winged helix" evidence="4">
    <location>
        <begin position="322"/>
        <end position="368"/>
    </location>
</feature>
<evidence type="ECO:0000256" key="2">
    <source>
        <dbReference type="SAM" id="MobiDB-lite"/>
    </source>
</evidence>
<dbReference type="InterPro" id="IPR010994">
    <property type="entry name" value="RuvA_2-like"/>
</dbReference>
<dbReference type="OrthoDB" id="9785707at2"/>
<accession>A0A410P2M2</accession>
<reference evidence="5 6" key="1">
    <citation type="submission" date="2017-01" db="EMBL/GenBank/DDBJ databases">
        <title>First insights into the biology of 'candidatus Vampirococcus archaeovorus'.</title>
        <authorList>
            <person name="Kizina J."/>
            <person name="Jordan S."/>
            <person name="Stueber K."/>
            <person name="Reinhardt R."/>
            <person name="Harder J."/>
        </authorList>
    </citation>
    <scope>NUCLEOTIDE SEQUENCE [LARGE SCALE GENOMIC DNA]</scope>
    <source>
        <strain evidence="5 6">LiM</strain>
    </source>
</reference>
<dbReference type="InterPro" id="IPR003488">
    <property type="entry name" value="DprA"/>
</dbReference>
<dbReference type="InterPro" id="IPR057666">
    <property type="entry name" value="DrpA_SLOG"/>
</dbReference>
<protein>
    <submittedName>
        <fullName evidence="5">DNA protecting protein DprA</fullName>
    </submittedName>
</protein>
<organism evidence="5 6">
    <name type="scientific">Velamenicoccus archaeovorus</name>
    <dbReference type="NCBI Taxonomy" id="1930593"/>
    <lineage>
        <taxon>Bacteria</taxon>
        <taxon>Pseudomonadati</taxon>
        <taxon>Candidatus Omnitrophota</taxon>
        <taxon>Candidatus Velamenicoccus</taxon>
    </lineage>
</organism>
<evidence type="ECO:0000259" key="3">
    <source>
        <dbReference type="Pfam" id="PF02481"/>
    </source>
</evidence>
<evidence type="ECO:0000259" key="4">
    <source>
        <dbReference type="Pfam" id="PF17782"/>
    </source>
</evidence>
<dbReference type="Gene3D" id="3.40.50.450">
    <property type="match status" value="1"/>
</dbReference>
<evidence type="ECO:0000313" key="5">
    <source>
        <dbReference type="EMBL" id="QAT16396.1"/>
    </source>
</evidence>
<dbReference type="PANTHER" id="PTHR43022">
    <property type="entry name" value="PROTEIN SMF"/>
    <property type="match status" value="1"/>
</dbReference>
<name>A0A410P2M2_VELA1</name>
<dbReference type="Proteomes" id="UP000287243">
    <property type="component" value="Chromosome"/>
</dbReference>
<proteinExistence type="inferred from homology"/>
<dbReference type="Gene3D" id="1.10.10.10">
    <property type="entry name" value="Winged helix-like DNA-binding domain superfamily/Winged helix DNA-binding domain"/>
    <property type="match status" value="1"/>
</dbReference>
<dbReference type="SUPFAM" id="SSF102405">
    <property type="entry name" value="MCP/YpsA-like"/>
    <property type="match status" value="1"/>
</dbReference>
<evidence type="ECO:0000256" key="1">
    <source>
        <dbReference type="ARBA" id="ARBA00006525"/>
    </source>
</evidence>
<dbReference type="NCBIfam" id="TIGR00732">
    <property type="entry name" value="dprA"/>
    <property type="match status" value="1"/>
</dbReference>
<dbReference type="KEGG" id="vai:BU251_00960"/>
<evidence type="ECO:0000313" key="6">
    <source>
        <dbReference type="Proteomes" id="UP000287243"/>
    </source>
</evidence>
<dbReference type="AlphaFoldDB" id="A0A410P2M2"/>
<sequence length="375" mass="40120">MNDFEALVLLNMVKGIGSIRMRRLLDAFGSPVDIFKAAPQKLVEAAGLTPFLARLVLAAPGQMDPIAEIRRADALGIRIMSIADEDYPASLRAIPDPPCILYVKGDLLPCDANALAVVGSRGASLYGLSSAKMFGSRLSEYGLTIVSGLARGIDTAAHRAALDAGGRTIAVLGSGLECIYPPENEGMFCQIAREGAVVSQFPLRMPPLPQNFPMRNRIISGLSKGVLVVEASAKSGALITARCALEQGREVFALPGEVGRENAYGVNALIKDGACLVMRPEEILETLKPLLSFSSGESRLEEETSAAGGDTWDEDDPREHVRDVWQSLDGEPAHIDNIAQKTGLSIPEILSILVELELKGVVRRFPGQSFTRNAS</sequence>
<comment type="similarity">
    <text evidence="1">Belongs to the DprA/Smf family.</text>
</comment>
<keyword evidence="6" id="KW-1185">Reference proteome</keyword>
<dbReference type="InterPro" id="IPR041614">
    <property type="entry name" value="DprA_WH"/>
</dbReference>
<dbReference type="RefSeq" id="WP_128699034.1">
    <property type="nucleotide sequence ID" value="NZ_CP019384.1"/>
</dbReference>
<dbReference type="InterPro" id="IPR036388">
    <property type="entry name" value="WH-like_DNA-bd_sf"/>
</dbReference>
<dbReference type="PANTHER" id="PTHR43022:SF1">
    <property type="entry name" value="PROTEIN SMF"/>
    <property type="match status" value="1"/>
</dbReference>
<feature type="domain" description="Smf/DprA SLOG" evidence="3">
    <location>
        <begin position="79"/>
        <end position="287"/>
    </location>
</feature>
<gene>
    <name evidence="5" type="ORF">BU251_00960</name>
</gene>
<dbReference type="SUPFAM" id="SSF47781">
    <property type="entry name" value="RuvA domain 2-like"/>
    <property type="match status" value="1"/>
</dbReference>
<feature type="region of interest" description="Disordered" evidence="2">
    <location>
        <begin position="298"/>
        <end position="317"/>
    </location>
</feature>
<dbReference type="Pfam" id="PF17782">
    <property type="entry name" value="WHD_DprA"/>
    <property type="match status" value="1"/>
</dbReference>
<dbReference type="EMBL" id="CP019384">
    <property type="protein sequence ID" value="QAT16396.1"/>
    <property type="molecule type" value="Genomic_DNA"/>
</dbReference>